<reference evidence="1 2" key="1">
    <citation type="submission" date="2016-11" db="EMBL/GenBank/DDBJ databases">
        <title>Study of marine rhodopsin-containing bacteria.</title>
        <authorList>
            <person name="Yoshizawa S."/>
            <person name="Kumagai Y."/>
            <person name="Kogure K."/>
        </authorList>
    </citation>
    <scope>NUCLEOTIDE SEQUENCE [LARGE SCALE GENOMIC DNA]</scope>
    <source>
        <strain evidence="1 2">SG-29</strain>
    </source>
</reference>
<dbReference type="Proteomes" id="UP000216446">
    <property type="component" value="Unassembled WGS sequence"/>
</dbReference>
<comment type="caution">
    <text evidence="1">The sequence shown here is derived from an EMBL/GenBank/DDBJ whole genome shotgun (WGS) entry which is preliminary data.</text>
</comment>
<dbReference type="InParanoid" id="A0A259TZ85"/>
<dbReference type="EMBL" id="MQWB01000001">
    <property type="protein sequence ID" value="OZC02888.1"/>
    <property type="molecule type" value="Genomic_DNA"/>
</dbReference>
<protein>
    <recommendedName>
        <fullName evidence="3">YokE-like PH domain-containing protein</fullName>
    </recommendedName>
</protein>
<organism evidence="1 2">
    <name type="scientific">Rubricoccus marinus</name>
    <dbReference type="NCBI Taxonomy" id="716817"/>
    <lineage>
        <taxon>Bacteria</taxon>
        <taxon>Pseudomonadati</taxon>
        <taxon>Rhodothermota</taxon>
        <taxon>Rhodothermia</taxon>
        <taxon>Rhodothermales</taxon>
        <taxon>Rubricoccaceae</taxon>
        <taxon>Rubricoccus</taxon>
    </lineage>
</organism>
<dbReference type="RefSeq" id="WP_094547602.1">
    <property type="nucleotide sequence ID" value="NZ_MQWB01000001.1"/>
</dbReference>
<proteinExistence type="predicted"/>
<evidence type="ECO:0000313" key="2">
    <source>
        <dbReference type="Proteomes" id="UP000216446"/>
    </source>
</evidence>
<gene>
    <name evidence="1" type="ORF">BSZ36_07830</name>
</gene>
<evidence type="ECO:0000313" key="1">
    <source>
        <dbReference type="EMBL" id="OZC02888.1"/>
    </source>
</evidence>
<dbReference type="OrthoDB" id="1493483at2"/>
<sequence length="181" mass="19583">MNSLIREYLPNAPDLGLFVAPDIPEGKVRAAISDYAEGVASGDVLALYDATRLGSARDGALFLADRLVFQNNDLQTPRAIRYEDIVGVRVKRQLLGGKKVELEVNRGRATITETLDFSAQAGAAEFVDRFLREAMLRSASAPTPEASGETDVDAVVRALDRLVTEGALTPGDRRKLLDALL</sequence>
<keyword evidence="2" id="KW-1185">Reference proteome</keyword>
<evidence type="ECO:0008006" key="3">
    <source>
        <dbReference type="Google" id="ProtNLM"/>
    </source>
</evidence>
<accession>A0A259TZ85</accession>
<name>A0A259TZ85_9BACT</name>
<dbReference type="AlphaFoldDB" id="A0A259TZ85"/>